<evidence type="ECO:0000256" key="2">
    <source>
        <dbReference type="ARBA" id="ARBA00023002"/>
    </source>
</evidence>
<proteinExistence type="predicted"/>
<dbReference type="EMBL" id="SGPJ01000160">
    <property type="protein sequence ID" value="THG97572.1"/>
    <property type="molecule type" value="Genomic_DNA"/>
</dbReference>
<comment type="catalytic activity">
    <reaction evidence="5">
        <text>a (2E,4Z)-dienoyl-CoA + NADPH + H(+) = a 4,5-saturated-(3E)-enoyl-CoA + NADP(+)</text>
        <dbReference type="Rhea" id="RHEA:61892"/>
        <dbReference type="ChEBI" id="CHEBI:15378"/>
        <dbReference type="ChEBI" id="CHEBI:57783"/>
        <dbReference type="ChEBI" id="CHEBI:58349"/>
        <dbReference type="ChEBI" id="CHEBI:85099"/>
        <dbReference type="ChEBI" id="CHEBI:85493"/>
        <dbReference type="EC" id="1.3.1.124"/>
    </reaction>
</comment>
<comment type="caution">
    <text evidence="6">The sequence shown here is derived from an EMBL/GenBank/DDBJ whole genome shotgun (WGS) entry which is preliminary data.</text>
</comment>
<dbReference type="Gene3D" id="3.40.50.720">
    <property type="entry name" value="NAD(P)-binding Rossmann-like Domain"/>
    <property type="match status" value="1"/>
</dbReference>
<accession>A0A4V3XAC4</accession>
<keyword evidence="7" id="KW-1185">Reference proteome</keyword>
<evidence type="ECO:0000256" key="5">
    <source>
        <dbReference type="ARBA" id="ARBA00048340"/>
    </source>
</evidence>
<gene>
    <name evidence="6" type="ORF">EW026_g4451</name>
</gene>
<dbReference type="GO" id="GO:0008670">
    <property type="term" value="F:2,4-dienoyl-CoA reductase (NADPH) activity"/>
    <property type="evidence" value="ECO:0007669"/>
    <property type="project" value="InterPro"/>
</dbReference>
<dbReference type="SUPFAM" id="SSF51735">
    <property type="entry name" value="NAD(P)-binding Rossmann-fold domains"/>
    <property type="match status" value="1"/>
</dbReference>
<dbReference type="GO" id="GO:0009062">
    <property type="term" value="P:fatty acid catabolic process"/>
    <property type="evidence" value="ECO:0007669"/>
    <property type="project" value="InterPro"/>
</dbReference>
<evidence type="ECO:0000256" key="4">
    <source>
        <dbReference type="ARBA" id="ARBA00048009"/>
    </source>
</evidence>
<comment type="catalytic activity">
    <reaction evidence="4">
        <text>a (2E,4E)-dienoyl-CoA + NADPH + H(+) = a 4,5-saturated-(3E)-enoyl-CoA + NADP(+)</text>
        <dbReference type="Rhea" id="RHEA:45912"/>
        <dbReference type="ChEBI" id="CHEBI:15378"/>
        <dbReference type="ChEBI" id="CHEBI:57783"/>
        <dbReference type="ChEBI" id="CHEBI:58349"/>
        <dbReference type="ChEBI" id="CHEBI:85101"/>
        <dbReference type="ChEBI" id="CHEBI:85493"/>
        <dbReference type="EC" id="1.3.1.124"/>
    </reaction>
</comment>
<dbReference type="PANTHER" id="PTHR43296:SF2">
    <property type="entry name" value="PEROXISOMAL 2,4-DIENOYL-COA REDUCTASE [(3E)-ENOYL-COA-PRODUCING]"/>
    <property type="match status" value="1"/>
</dbReference>
<reference evidence="6 7" key="1">
    <citation type="submission" date="2019-02" db="EMBL/GenBank/DDBJ databases">
        <title>Genome sequencing of the rare red list fungi Phlebia centrifuga.</title>
        <authorList>
            <person name="Buettner E."/>
            <person name="Kellner H."/>
        </authorList>
    </citation>
    <scope>NUCLEOTIDE SEQUENCE [LARGE SCALE GENOMIC DNA]</scope>
    <source>
        <strain evidence="6 7">DSM 108282</strain>
    </source>
</reference>
<evidence type="ECO:0000313" key="7">
    <source>
        <dbReference type="Proteomes" id="UP000309038"/>
    </source>
</evidence>
<dbReference type="CDD" id="cd05369">
    <property type="entry name" value="TER_DECR_SDR_a"/>
    <property type="match status" value="1"/>
</dbReference>
<name>A0A4V3XAC4_9APHY</name>
<dbReference type="EC" id="1.3.1.124" evidence="3"/>
<evidence type="ECO:0000256" key="3">
    <source>
        <dbReference type="ARBA" id="ARBA00026117"/>
    </source>
</evidence>
<dbReference type="PANTHER" id="PTHR43296">
    <property type="entry name" value="PEROXISOMAL 2,4-DIENOYL-COA REDUCTASE"/>
    <property type="match status" value="1"/>
</dbReference>
<protein>
    <recommendedName>
        <fullName evidence="3">2,4-dienoyl-CoA reductase [(3E)-enoyl-CoA-producing]</fullName>
        <ecNumber evidence="3">1.3.1.124</ecNumber>
    </recommendedName>
</protein>
<keyword evidence="2" id="KW-0560">Oxidoreductase</keyword>
<dbReference type="Proteomes" id="UP000309038">
    <property type="component" value="Unassembled WGS sequence"/>
</dbReference>
<dbReference type="Pfam" id="PF13561">
    <property type="entry name" value="adh_short_C2"/>
    <property type="match status" value="1"/>
</dbReference>
<dbReference type="InterPro" id="IPR036291">
    <property type="entry name" value="NAD(P)-bd_dom_sf"/>
</dbReference>
<dbReference type="AlphaFoldDB" id="A0A4V3XAC4"/>
<organism evidence="6 7">
    <name type="scientific">Hermanssonia centrifuga</name>
    <dbReference type="NCBI Taxonomy" id="98765"/>
    <lineage>
        <taxon>Eukaryota</taxon>
        <taxon>Fungi</taxon>
        <taxon>Dikarya</taxon>
        <taxon>Basidiomycota</taxon>
        <taxon>Agaricomycotina</taxon>
        <taxon>Agaricomycetes</taxon>
        <taxon>Polyporales</taxon>
        <taxon>Meruliaceae</taxon>
        <taxon>Hermanssonia</taxon>
    </lineage>
</organism>
<dbReference type="InterPro" id="IPR002347">
    <property type="entry name" value="SDR_fam"/>
</dbReference>
<dbReference type="GO" id="GO:0005777">
    <property type="term" value="C:peroxisome"/>
    <property type="evidence" value="ECO:0007669"/>
    <property type="project" value="TreeGrafter"/>
</dbReference>
<evidence type="ECO:0000313" key="6">
    <source>
        <dbReference type="EMBL" id="THG97572.1"/>
    </source>
</evidence>
<evidence type="ECO:0000256" key="1">
    <source>
        <dbReference type="ARBA" id="ARBA00022857"/>
    </source>
</evidence>
<keyword evidence="1" id="KW-0521">NADP</keyword>
<dbReference type="PRINTS" id="PR00081">
    <property type="entry name" value="GDHRDH"/>
</dbReference>
<dbReference type="InterPro" id="IPR045017">
    <property type="entry name" value="DECR2-like"/>
</dbReference>
<sequence>MAPKAHITPVVDSTSVFKDGLFDGKVLFCTGGGSGICKDMTRAVMRHGADAIIVGRNLERLKASAEELSKGTGRRCLPVQGDVRQPKAVQEAVAKAVEAFGRIDFVICGAAGNFLAPISGLSENAFRTVIEIDTLGTYNTIKATLPHVRVSKGSYIHVSATLHYKGTPYQIHVSAAKAAVDAISAVLAVEEGPHGIRSNVIAPGPIGGTEGMDRLGTKGADGLQNIRGIPAGRVGDVRDISNTTVFLFSDAASFITGHVIVVDGGNEHLRTFGLPYPEAVLDPQSVKALIKPRL</sequence>